<proteinExistence type="predicted"/>
<protein>
    <submittedName>
        <fullName evidence="1">Uncharacterized protein</fullName>
    </submittedName>
</protein>
<name>A0A8X6GH81_TRICU</name>
<evidence type="ECO:0000313" key="1">
    <source>
        <dbReference type="EMBL" id="GFR04711.1"/>
    </source>
</evidence>
<sequence length="138" mass="15719">MLQWSSNVCFKDKPACTLHYPLSTITKFSWRMCGSKLCWTSFIFWASTSNVQLFLSLDTPLGDYQDSKDSEPVVKRVNNTRWCARADATMALSKGYSSFQEALQVIAEDMTQKLQVIHEVKCLLKDLSKKENTTMAGF</sequence>
<comment type="caution">
    <text evidence="1">The sequence shown here is derived from an EMBL/GenBank/DDBJ whole genome shotgun (WGS) entry which is preliminary data.</text>
</comment>
<dbReference type="Proteomes" id="UP000887116">
    <property type="component" value="Unassembled WGS sequence"/>
</dbReference>
<dbReference type="EMBL" id="BMAO01005912">
    <property type="protein sequence ID" value="GFR04711.1"/>
    <property type="molecule type" value="Genomic_DNA"/>
</dbReference>
<organism evidence="1 2">
    <name type="scientific">Trichonephila clavata</name>
    <name type="common">Joro spider</name>
    <name type="synonym">Nephila clavata</name>
    <dbReference type="NCBI Taxonomy" id="2740835"/>
    <lineage>
        <taxon>Eukaryota</taxon>
        <taxon>Metazoa</taxon>
        <taxon>Ecdysozoa</taxon>
        <taxon>Arthropoda</taxon>
        <taxon>Chelicerata</taxon>
        <taxon>Arachnida</taxon>
        <taxon>Araneae</taxon>
        <taxon>Araneomorphae</taxon>
        <taxon>Entelegynae</taxon>
        <taxon>Araneoidea</taxon>
        <taxon>Nephilidae</taxon>
        <taxon>Trichonephila</taxon>
    </lineage>
</organism>
<reference evidence="1" key="1">
    <citation type="submission" date="2020-07" db="EMBL/GenBank/DDBJ databases">
        <title>Multicomponent nature underlies the extraordinary mechanical properties of spider dragline silk.</title>
        <authorList>
            <person name="Kono N."/>
            <person name="Nakamura H."/>
            <person name="Mori M."/>
            <person name="Yoshida Y."/>
            <person name="Ohtoshi R."/>
            <person name="Malay A.D."/>
            <person name="Moran D.A.P."/>
            <person name="Tomita M."/>
            <person name="Numata K."/>
            <person name="Arakawa K."/>
        </authorList>
    </citation>
    <scope>NUCLEOTIDE SEQUENCE</scope>
</reference>
<evidence type="ECO:0000313" key="2">
    <source>
        <dbReference type="Proteomes" id="UP000887116"/>
    </source>
</evidence>
<gene>
    <name evidence="1" type="primary">EVAR_37269_1</name>
    <name evidence="1" type="ORF">TNCT_239041</name>
</gene>
<keyword evidence="2" id="KW-1185">Reference proteome</keyword>
<dbReference type="OrthoDB" id="6759200at2759"/>
<dbReference type="AlphaFoldDB" id="A0A8X6GH81"/>
<accession>A0A8X6GH81</accession>